<comment type="function">
    <text evidence="4 5">Cell division protein that is part of the divisome complex and is recruited early to the Z-ring. Probably stimulates Z-ring formation, perhaps through the cross-linking of FtsZ protofilaments. Its function overlaps with FtsA.</text>
</comment>
<evidence type="ECO:0000256" key="5">
    <source>
        <dbReference type="HAMAP-Rule" id="MF_01197"/>
    </source>
</evidence>
<evidence type="ECO:0000313" key="7">
    <source>
        <dbReference type="EMBL" id="MBB5888532.1"/>
    </source>
</evidence>
<dbReference type="RefSeq" id="WP_183540674.1">
    <property type="nucleotide sequence ID" value="NZ_DASWOY010000021.1"/>
</dbReference>
<dbReference type="PANTHER" id="PTHR35798:SF1">
    <property type="entry name" value="CELL DIVISION PROTEIN SEPF"/>
    <property type="match status" value="1"/>
</dbReference>
<dbReference type="AlphaFoldDB" id="A0A841CAD0"/>
<proteinExistence type="inferred from homology"/>
<keyword evidence="3 5" id="KW-0131">Cell cycle</keyword>
<feature type="region of interest" description="Disordered" evidence="6">
    <location>
        <begin position="14"/>
        <end position="97"/>
    </location>
</feature>
<reference evidence="7 8" key="1">
    <citation type="submission" date="2020-08" db="EMBL/GenBank/DDBJ databases">
        <title>Genomic Encyclopedia of Type Strains, Phase IV (KMG-IV): sequencing the most valuable type-strain genomes for metagenomic binning, comparative biology and taxonomic classification.</title>
        <authorList>
            <person name="Goeker M."/>
        </authorList>
    </citation>
    <scope>NUCLEOTIDE SEQUENCE [LARGE SCALE GENOMIC DNA]</scope>
    <source>
        <strain evidence="7 8">DSM 14925</strain>
    </source>
</reference>
<name>A0A841CAD0_9LACT</name>
<evidence type="ECO:0000256" key="1">
    <source>
        <dbReference type="ARBA" id="ARBA00022618"/>
    </source>
</evidence>
<organism evidence="7 8">
    <name type="scientific">Lactovum miscens</name>
    <dbReference type="NCBI Taxonomy" id="190387"/>
    <lineage>
        <taxon>Bacteria</taxon>
        <taxon>Bacillati</taxon>
        <taxon>Bacillota</taxon>
        <taxon>Bacilli</taxon>
        <taxon>Lactobacillales</taxon>
        <taxon>Streptococcaceae</taxon>
        <taxon>Lactovum</taxon>
    </lineage>
</organism>
<dbReference type="InterPro" id="IPR023052">
    <property type="entry name" value="Cell_div_SepF"/>
</dbReference>
<gene>
    <name evidence="5" type="primary">sepF</name>
    <name evidence="7" type="ORF">HNQ37_001433</name>
</gene>
<feature type="compositionally biased region" description="Acidic residues" evidence="6">
    <location>
        <begin position="15"/>
        <end position="27"/>
    </location>
</feature>
<evidence type="ECO:0000256" key="6">
    <source>
        <dbReference type="SAM" id="MobiDB-lite"/>
    </source>
</evidence>
<evidence type="ECO:0000256" key="2">
    <source>
        <dbReference type="ARBA" id="ARBA00023210"/>
    </source>
</evidence>
<dbReference type="Pfam" id="PF04472">
    <property type="entry name" value="SepF"/>
    <property type="match status" value="1"/>
</dbReference>
<dbReference type="HAMAP" id="MF_01197">
    <property type="entry name" value="SepF"/>
    <property type="match status" value="1"/>
</dbReference>
<dbReference type="Proteomes" id="UP000562464">
    <property type="component" value="Unassembled WGS sequence"/>
</dbReference>
<dbReference type="GO" id="GO:0043093">
    <property type="term" value="P:FtsZ-dependent cytokinesis"/>
    <property type="evidence" value="ECO:0007669"/>
    <property type="project" value="UniProtKB-UniRule"/>
</dbReference>
<keyword evidence="5" id="KW-0963">Cytoplasm</keyword>
<evidence type="ECO:0000313" key="8">
    <source>
        <dbReference type="Proteomes" id="UP000562464"/>
    </source>
</evidence>
<dbReference type="InterPro" id="IPR007561">
    <property type="entry name" value="Cell_div_SepF/SepF-rel"/>
</dbReference>
<feature type="compositionally biased region" description="Polar residues" evidence="6">
    <location>
        <begin position="37"/>
        <end position="52"/>
    </location>
</feature>
<dbReference type="EMBL" id="JACHHV010000029">
    <property type="protein sequence ID" value="MBB5888532.1"/>
    <property type="molecule type" value="Genomic_DNA"/>
</dbReference>
<dbReference type="PANTHER" id="PTHR35798">
    <property type="entry name" value="CELL DIVISION PROTEIN SEPF"/>
    <property type="match status" value="1"/>
</dbReference>
<dbReference type="Gene3D" id="3.30.110.150">
    <property type="entry name" value="SepF-like protein"/>
    <property type="match status" value="1"/>
</dbReference>
<keyword evidence="1 5" id="KW-0132">Cell division</keyword>
<dbReference type="GO" id="GO:0005737">
    <property type="term" value="C:cytoplasm"/>
    <property type="evidence" value="ECO:0007669"/>
    <property type="project" value="UniProtKB-SubCell"/>
</dbReference>
<keyword evidence="2 5" id="KW-0717">Septation</keyword>
<comment type="similarity">
    <text evidence="5">Belongs to the SepF family.</text>
</comment>
<comment type="caution">
    <text evidence="7">The sequence shown here is derived from an EMBL/GenBank/DDBJ whole genome shotgun (WGS) entry which is preliminary data.</text>
</comment>
<evidence type="ECO:0000256" key="4">
    <source>
        <dbReference type="ARBA" id="ARBA00044936"/>
    </source>
</evidence>
<evidence type="ECO:0000256" key="3">
    <source>
        <dbReference type="ARBA" id="ARBA00023306"/>
    </source>
</evidence>
<comment type="subunit">
    <text evidence="5">Homodimer. Interacts with FtsZ.</text>
</comment>
<feature type="compositionally biased region" description="Low complexity" evidence="6">
    <location>
        <begin position="55"/>
        <end position="97"/>
    </location>
</feature>
<dbReference type="GO" id="GO:0000917">
    <property type="term" value="P:division septum assembly"/>
    <property type="evidence" value="ECO:0007669"/>
    <property type="project" value="UniProtKB-KW"/>
</dbReference>
<comment type="subcellular location">
    <subcellularLocation>
        <location evidence="5">Cytoplasm</location>
    </subcellularLocation>
    <text evidence="5">Localizes to the division site, in a FtsZ-dependent manner.</text>
</comment>
<accession>A0A841CAD0</accession>
<keyword evidence="8" id="KW-1185">Reference proteome</keyword>
<dbReference type="InterPro" id="IPR038594">
    <property type="entry name" value="SepF-like_sf"/>
</dbReference>
<protein>
    <recommendedName>
        <fullName evidence="5">Cell division protein SepF</fullName>
    </recommendedName>
</protein>
<sequence length="207" mass="22140">MGLRDQFEKLRNYFVEDEDEDDDDYVEEVPVHEPTPQRVQTAPRSQAQSNPQRPIPAASAASAIRRPVPGSNSGMNSSAYVSSASTSSPASTSVGSQTTVVSQNNMIGNPSNSKITMTVPHVYADIMEMGKMLKSGTTLIVNFKNMADQQARRSIDFLTGVAYILDGDIQNIGGQSFLVTPTGVDVDGAKESLLAQGGSGFESFDLS</sequence>